<accession>A0AAE0GWD1</accession>
<proteinExistence type="predicted"/>
<feature type="region of interest" description="Disordered" evidence="1">
    <location>
        <begin position="1"/>
        <end position="41"/>
    </location>
</feature>
<dbReference type="EMBL" id="LGRX02002219">
    <property type="protein sequence ID" value="KAK3284616.1"/>
    <property type="molecule type" value="Genomic_DNA"/>
</dbReference>
<organism evidence="2 3">
    <name type="scientific">Cymbomonas tetramitiformis</name>
    <dbReference type="NCBI Taxonomy" id="36881"/>
    <lineage>
        <taxon>Eukaryota</taxon>
        <taxon>Viridiplantae</taxon>
        <taxon>Chlorophyta</taxon>
        <taxon>Pyramimonadophyceae</taxon>
        <taxon>Pyramimonadales</taxon>
        <taxon>Pyramimonadaceae</taxon>
        <taxon>Cymbomonas</taxon>
    </lineage>
</organism>
<feature type="compositionally biased region" description="Acidic residues" evidence="1">
    <location>
        <begin position="9"/>
        <end position="20"/>
    </location>
</feature>
<name>A0AAE0GWD1_9CHLO</name>
<gene>
    <name evidence="2" type="ORF">CYMTET_7742</name>
</gene>
<reference evidence="2 3" key="1">
    <citation type="journal article" date="2015" name="Genome Biol. Evol.">
        <title>Comparative Genomics of a Bacterivorous Green Alga Reveals Evolutionary Causalities and Consequences of Phago-Mixotrophic Mode of Nutrition.</title>
        <authorList>
            <person name="Burns J.A."/>
            <person name="Paasch A."/>
            <person name="Narechania A."/>
            <person name="Kim E."/>
        </authorList>
    </citation>
    <scope>NUCLEOTIDE SEQUENCE [LARGE SCALE GENOMIC DNA]</scope>
    <source>
        <strain evidence="2 3">PLY_AMNH</strain>
    </source>
</reference>
<evidence type="ECO:0000256" key="1">
    <source>
        <dbReference type="SAM" id="MobiDB-lite"/>
    </source>
</evidence>
<sequence>MELMRNFDLEDEDDGMAADDESTHSGSDYTTGVKEDDREMDLTELTAEQGRLYRERLRRQLNRPSRMLRGKLSEE</sequence>
<keyword evidence="3" id="KW-1185">Reference proteome</keyword>
<comment type="caution">
    <text evidence="2">The sequence shown here is derived from an EMBL/GenBank/DDBJ whole genome shotgun (WGS) entry which is preliminary data.</text>
</comment>
<evidence type="ECO:0000313" key="2">
    <source>
        <dbReference type="EMBL" id="KAK3284616.1"/>
    </source>
</evidence>
<dbReference type="AlphaFoldDB" id="A0AAE0GWD1"/>
<protein>
    <submittedName>
        <fullName evidence="2">Uncharacterized protein</fullName>
    </submittedName>
</protein>
<dbReference type="Proteomes" id="UP001190700">
    <property type="component" value="Unassembled WGS sequence"/>
</dbReference>
<evidence type="ECO:0000313" key="3">
    <source>
        <dbReference type="Proteomes" id="UP001190700"/>
    </source>
</evidence>